<dbReference type="InterPro" id="IPR037045">
    <property type="entry name" value="S8pro/Inhibitor_I9_sf"/>
</dbReference>
<organism evidence="3 4">
    <name type="scientific">Pseudoneurospora amorphoporcata</name>
    <dbReference type="NCBI Taxonomy" id="241081"/>
    <lineage>
        <taxon>Eukaryota</taxon>
        <taxon>Fungi</taxon>
        <taxon>Dikarya</taxon>
        <taxon>Ascomycota</taxon>
        <taxon>Pezizomycotina</taxon>
        <taxon>Sordariomycetes</taxon>
        <taxon>Sordariomycetidae</taxon>
        <taxon>Sordariales</taxon>
        <taxon>Sordariaceae</taxon>
        <taxon>Pseudoneurospora</taxon>
    </lineage>
</organism>
<proteinExistence type="inferred from homology"/>
<dbReference type="InterPro" id="IPR052471">
    <property type="entry name" value="PBI_I9"/>
</dbReference>
<accession>A0AAN6SIB9</accession>
<sequence length="118" mass="13494">MYKMLHRPLLQTQYQLSKFTTKHHTQFLYIHPATPDFSLQKPLSTANMPSYIVTLKDNASDEEIAQTKKDIEAQGGQIGHEYTLIKAFQATFPEGHVQSLASHEHVKDVEADQEVRTQ</sequence>
<dbReference type="GO" id="GO:0004866">
    <property type="term" value="F:endopeptidase inhibitor activity"/>
    <property type="evidence" value="ECO:0007669"/>
    <property type="project" value="TreeGrafter"/>
</dbReference>
<keyword evidence="4" id="KW-1185">Reference proteome</keyword>
<dbReference type="InterPro" id="IPR010259">
    <property type="entry name" value="S8pro/Inhibitor_I9"/>
</dbReference>
<dbReference type="FunFam" id="3.30.70.80:FF:000005">
    <property type="entry name" value="Proteinase inhibitor I2B"/>
    <property type="match status" value="1"/>
</dbReference>
<dbReference type="PANTHER" id="PTHR28288:SF2">
    <property type="entry name" value="PROTEASE B INHIBITOR 2"/>
    <property type="match status" value="1"/>
</dbReference>
<evidence type="ECO:0000313" key="4">
    <source>
        <dbReference type="Proteomes" id="UP001303222"/>
    </source>
</evidence>
<dbReference type="SUPFAM" id="SSF54897">
    <property type="entry name" value="Protease propeptides/inhibitors"/>
    <property type="match status" value="1"/>
</dbReference>
<feature type="domain" description="Inhibitor I9" evidence="2">
    <location>
        <begin position="50"/>
        <end position="118"/>
    </location>
</feature>
<reference evidence="3" key="2">
    <citation type="submission" date="2023-06" db="EMBL/GenBank/DDBJ databases">
        <authorList>
            <consortium name="Lawrence Berkeley National Laboratory"/>
            <person name="Mondo S.J."/>
            <person name="Hensen N."/>
            <person name="Bonometti L."/>
            <person name="Westerberg I."/>
            <person name="Brannstrom I.O."/>
            <person name="Guillou S."/>
            <person name="Cros-Aarteil S."/>
            <person name="Calhoun S."/>
            <person name="Haridas S."/>
            <person name="Kuo A."/>
            <person name="Pangilinan J."/>
            <person name="Riley R."/>
            <person name="Labutti K."/>
            <person name="Andreopoulos B."/>
            <person name="Lipzen A."/>
            <person name="Chen C."/>
            <person name="Yanf M."/>
            <person name="Daum C."/>
            <person name="Ng V."/>
            <person name="Clum A."/>
            <person name="Steindorff A."/>
            <person name="Ohm R."/>
            <person name="Martin F."/>
            <person name="Silar P."/>
            <person name="Natvig D."/>
            <person name="Lalanne C."/>
            <person name="Gautier V."/>
            <person name="Ament-Velasquez S.L."/>
            <person name="Kruys A."/>
            <person name="Hutchinson M.I."/>
            <person name="Powell A.J."/>
            <person name="Barry K."/>
            <person name="Miller A.N."/>
            <person name="Grigoriev I.V."/>
            <person name="Debuchy R."/>
            <person name="Gladieux P."/>
            <person name="Thoren M.H."/>
            <person name="Johannesson H."/>
        </authorList>
    </citation>
    <scope>NUCLEOTIDE SEQUENCE</scope>
    <source>
        <strain evidence="3">CBS 626.80</strain>
    </source>
</reference>
<dbReference type="Pfam" id="PF05922">
    <property type="entry name" value="Inhibitor_I9"/>
    <property type="match status" value="1"/>
</dbReference>
<dbReference type="GO" id="GO:0042144">
    <property type="term" value="P:vacuole fusion, non-autophagic"/>
    <property type="evidence" value="ECO:0007669"/>
    <property type="project" value="TreeGrafter"/>
</dbReference>
<reference evidence="3" key="1">
    <citation type="journal article" date="2023" name="Mol. Phylogenet. Evol.">
        <title>Genome-scale phylogeny and comparative genomics of the fungal order Sordariales.</title>
        <authorList>
            <person name="Hensen N."/>
            <person name="Bonometti L."/>
            <person name="Westerberg I."/>
            <person name="Brannstrom I.O."/>
            <person name="Guillou S."/>
            <person name="Cros-Aarteil S."/>
            <person name="Calhoun S."/>
            <person name="Haridas S."/>
            <person name="Kuo A."/>
            <person name="Mondo S."/>
            <person name="Pangilinan J."/>
            <person name="Riley R."/>
            <person name="LaButti K."/>
            <person name="Andreopoulos B."/>
            <person name="Lipzen A."/>
            <person name="Chen C."/>
            <person name="Yan M."/>
            <person name="Daum C."/>
            <person name="Ng V."/>
            <person name="Clum A."/>
            <person name="Steindorff A."/>
            <person name="Ohm R.A."/>
            <person name="Martin F."/>
            <person name="Silar P."/>
            <person name="Natvig D.O."/>
            <person name="Lalanne C."/>
            <person name="Gautier V."/>
            <person name="Ament-Velasquez S.L."/>
            <person name="Kruys A."/>
            <person name="Hutchinson M.I."/>
            <person name="Powell A.J."/>
            <person name="Barry K."/>
            <person name="Miller A.N."/>
            <person name="Grigoriev I.V."/>
            <person name="Debuchy R."/>
            <person name="Gladieux P."/>
            <person name="Hiltunen Thoren M."/>
            <person name="Johannesson H."/>
        </authorList>
    </citation>
    <scope>NUCLEOTIDE SEQUENCE</scope>
    <source>
        <strain evidence="3">CBS 626.80</strain>
    </source>
</reference>
<comment type="similarity">
    <text evidence="1">Belongs to the protease inhibitor I9 family.</text>
</comment>
<dbReference type="Proteomes" id="UP001303222">
    <property type="component" value="Unassembled WGS sequence"/>
</dbReference>
<protein>
    <recommendedName>
        <fullName evidence="2">Inhibitor I9 domain-containing protein</fullName>
    </recommendedName>
</protein>
<dbReference type="AlphaFoldDB" id="A0AAN6SIB9"/>
<gene>
    <name evidence="3" type="ORF">QBC32DRAFT_333518</name>
</gene>
<dbReference type="EMBL" id="MU859076">
    <property type="protein sequence ID" value="KAK3955442.1"/>
    <property type="molecule type" value="Genomic_DNA"/>
</dbReference>
<evidence type="ECO:0000313" key="3">
    <source>
        <dbReference type="EMBL" id="KAK3955442.1"/>
    </source>
</evidence>
<evidence type="ECO:0000256" key="1">
    <source>
        <dbReference type="ARBA" id="ARBA00038069"/>
    </source>
</evidence>
<dbReference type="Gene3D" id="3.30.70.80">
    <property type="entry name" value="Peptidase S8 propeptide/proteinase inhibitor I9"/>
    <property type="match status" value="1"/>
</dbReference>
<evidence type="ECO:0000259" key="2">
    <source>
        <dbReference type="Pfam" id="PF05922"/>
    </source>
</evidence>
<comment type="caution">
    <text evidence="3">The sequence shown here is derived from an EMBL/GenBank/DDBJ whole genome shotgun (WGS) entry which is preliminary data.</text>
</comment>
<dbReference type="PANTHER" id="PTHR28288">
    <property type="entry name" value="PROTEASE B INHIBITOR 2"/>
    <property type="match status" value="1"/>
</dbReference>
<name>A0AAN6SIB9_9PEZI</name>